<accession>A0A016QTJ5</accession>
<sequence>MEKSNTLSELAKALSKVQGLIRPALKTSENGHLKSKYADLGSVFDACRDALAENGLSVVQMPVTDEPGYIALETMLLHASGEYISSRARVKLQKDDPQGAGSGLTYLRRYSLSAALGIVADDDDDGHAASAPRGPQKAQQAPPRTQTPTRPAQPPTGPVLTSGQAQQLHARLGAILAGTKWDGADKDFAAEVLGFRVGSFTDLTVAEAKKLQDAAEREPKLEAA</sequence>
<evidence type="ECO:0000313" key="3">
    <source>
        <dbReference type="Proteomes" id="UP000020492"/>
    </source>
</evidence>
<dbReference type="OrthoDB" id="71517at2"/>
<dbReference type="STRING" id="1476583.DEIPH_ctg011orf0057"/>
<dbReference type="PATRIC" id="fig|1476583.3.peg.684"/>
<evidence type="ECO:0008006" key="4">
    <source>
        <dbReference type="Google" id="ProtNLM"/>
    </source>
</evidence>
<dbReference type="InterPro" id="IPR007499">
    <property type="entry name" value="ERF_bacteria_virus"/>
</dbReference>
<dbReference type="AlphaFoldDB" id="A0A016QTJ5"/>
<feature type="region of interest" description="Disordered" evidence="1">
    <location>
        <begin position="123"/>
        <end position="164"/>
    </location>
</feature>
<name>A0A016QTJ5_9DEIO</name>
<evidence type="ECO:0000313" key="2">
    <source>
        <dbReference type="EMBL" id="EYB69089.1"/>
    </source>
</evidence>
<organism evidence="2 3">
    <name type="scientific">Deinococcus phoenicis</name>
    <dbReference type="NCBI Taxonomy" id="1476583"/>
    <lineage>
        <taxon>Bacteria</taxon>
        <taxon>Thermotogati</taxon>
        <taxon>Deinococcota</taxon>
        <taxon>Deinococci</taxon>
        <taxon>Deinococcales</taxon>
        <taxon>Deinococcaceae</taxon>
        <taxon>Deinococcus</taxon>
    </lineage>
</organism>
<gene>
    <name evidence="2" type="ORF">DEIPH_ctg011orf0057</name>
</gene>
<dbReference type="Proteomes" id="UP000020492">
    <property type="component" value="Unassembled WGS sequence"/>
</dbReference>
<dbReference type="EMBL" id="JHAC01000011">
    <property type="protein sequence ID" value="EYB69089.1"/>
    <property type="molecule type" value="Genomic_DNA"/>
</dbReference>
<proteinExistence type="predicted"/>
<evidence type="ECO:0000256" key="1">
    <source>
        <dbReference type="SAM" id="MobiDB-lite"/>
    </source>
</evidence>
<dbReference type="Pfam" id="PF04404">
    <property type="entry name" value="ERF"/>
    <property type="match status" value="1"/>
</dbReference>
<keyword evidence="3" id="KW-1185">Reference proteome</keyword>
<feature type="compositionally biased region" description="Low complexity" evidence="1">
    <location>
        <begin position="128"/>
        <end position="150"/>
    </location>
</feature>
<comment type="caution">
    <text evidence="2">The sequence shown here is derived from an EMBL/GenBank/DDBJ whole genome shotgun (WGS) entry which is preliminary data.</text>
</comment>
<dbReference type="RefSeq" id="WP_051517115.1">
    <property type="nucleotide sequence ID" value="NZ_JHAC01000011.1"/>
</dbReference>
<dbReference type="eggNOG" id="ENOG5032RPD">
    <property type="taxonomic scope" value="Bacteria"/>
</dbReference>
<protein>
    <recommendedName>
        <fullName evidence="4">ERF family protein</fullName>
    </recommendedName>
</protein>
<reference evidence="2 3" key="1">
    <citation type="submission" date="2014-03" db="EMBL/GenBank/DDBJ databases">
        <title>Draft genome sequence of Deinococcus phoenicis 1P10ME.</title>
        <authorList>
            <person name="Stepanov V.G."/>
            <person name="Vaishampayan P."/>
            <person name="Venkateswaran K."/>
            <person name="Fox G.E."/>
        </authorList>
    </citation>
    <scope>NUCLEOTIDE SEQUENCE [LARGE SCALE GENOMIC DNA]</scope>
    <source>
        <strain evidence="2 3">1P10ME</strain>
    </source>
</reference>